<accession>A0AC34QX65</accession>
<proteinExistence type="predicted"/>
<sequence length="246" mass="27100">MDGETFRAFTSYLESVSGPSLSNGNLPMQQFLPNPYAPNMNPNLNNQQLLCLLLQANQANLPQMNPIYQQLMNQSGSTTITHRVNPAYSYPMTTQTPQLSSSLPTHPGIIHNTQISQNRNSISPQSDDGMNRKRRHDKAPPTHSPSKSPSLPVKENSQPRVESLKQQSEIMAAADSPLRHHPAFLPKPDRDVFKVEFLTLFYLSGLQGFAAAAAASEESNGTTDSVPNVTMSDVHHLIEEVVRSDA</sequence>
<protein>
    <submittedName>
        <fullName evidence="2">Uncharacterized protein</fullName>
    </submittedName>
</protein>
<evidence type="ECO:0000313" key="1">
    <source>
        <dbReference type="Proteomes" id="UP000887576"/>
    </source>
</evidence>
<dbReference type="Proteomes" id="UP000887576">
    <property type="component" value="Unplaced"/>
</dbReference>
<organism evidence="1 2">
    <name type="scientific">Panagrolaimus sp. JU765</name>
    <dbReference type="NCBI Taxonomy" id="591449"/>
    <lineage>
        <taxon>Eukaryota</taxon>
        <taxon>Metazoa</taxon>
        <taxon>Ecdysozoa</taxon>
        <taxon>Nematoda</taxon>
        <taxon>Chromadorea</taxon>
        <taxon>Rhabditida</taxon>
        <taxon>Tylenchina</taxon>
        <taxon>Panagrolaimomorpha</taxon>
        <taxon>Panagrolaimoidea</taxon>
        <taxon>Panagrolaimidae</taxon>
        <taxon>Panagrolaimus</taxon>
    </lineage>
</organism>
<reference evidence="2" key="1">
    <citation type="submission" date="2022-11" db="UniProtKB">
        <authorList>
            <consortium name="WormBaseParasite"/>
        </authorList>
    </citation>
    <scope>IDENTIFICATION</scope>
</reference>
<name>A0AC34QX65_9BILA</name>
<evidence type="ECO:0000313" key="2">
    <source>
        <dbReference type="WBParaSite" id="JU765_v2.g20111.t1"/>
    </source>
</evidence>
<dbReference type="WBParaSite" id="JU765_v2.g20111.t1">
    <property type="protein sequence ID" value="JU765_v2.g20111.t1"/>
    <property type="gene ID" value="JU765_v2.g20111"/>
</dbReference>